<gene>
    <name evidence="4" type="ORF">BT96DRAFT_676054</name>
</gene>
<evidence type="ECO:0000256" key="1">
    <source>
        <dbReference type="SAM" id="MobiDB-lite"/>
    </source>
</evidence>
<dbReference type="EMBL" id="ML769463">
    <property type="protein sequence ID" value="KAE9399901.1"/>
    <property type="molecule type" value="Genomic_DNA"/>
</dbReference>
<keyword evidence="3" id="KW-0732">Signal</keyword>
<feature type="compositionally biased region" description="Polar residues" evidence="1">
    <location>
        <begin position="278"/>
        <end position="291"/>
    </location>
</feature>
<evidence type="ECO:0000313" key="4">
    <source>
        <dbReference type="EMBL" id="KAE9399901.1"/>
    </source>
</evidence>
<protein>
    <recommendedName>
        <fullName evidence="6">Mid2 domain-containing protein</fullName>
    </recommendedName>
</protein>
<organism evidence="4 5">
    <name type="scientific">Gymnopus androsaceus JB14</name>
    <dbReference type="NCBI Taxonomy" id="1447944"/>
    <lineage>
        <taxon>Eukaryota</taxon>
        <taxon>Fungi</taxon>
        <taxon>Dikarya</taxon>
        <taxon>Basidiomycota</taxon>
        <taxon>Agaricomycotina</taxon>
        <taxon>Agaricomycetes</taxon>
        <taxon>Agaricomycetidae</taxon>
        <taxon>Agaricales</taxon>
        <taxon>Marasmiineae</taxon>
        <taxon>Omphalotaceae</taxon>
        <taxon>Gymnopus</taxon>
    </lineage>
</organism>
<dbReference type="AlphaFoldDB" id="A0A6A4HQD0"/>
<proteinExistence type="predicted"/>
<sequence length="368" mass="38730">MSTFFKLLAVLSFASYFECSFAILKNVTYDNTDSSVIYLPSGGVGWELDLAESLDFGGTHALADDTAGASAVFHFTGVAVYYFSPLWPYNVSTVLSLDGGSNVTVSLMDKTATPSNGGPPTVSSAAQYAFTGLSNGSHTLSMFSITIPNINESNSDPSQQEWIVVDGFNVTIEDDSAQPSTASSSKSNIGAIVGGAAGGVLVLAAILAFFFIYHRRTRRQRQGVQPWGEKGIFAENSPAPIVPLVATPYSDSSPHPSHPVAPLGGNPYGLHPPPPMQQGFSHQSVYSQSESGYGRMSGVTWAGSSDAGASSSQGGSNSAPAKEQPAYFNEKRLQQLTVANEEPLPPPAYTVENSSSGDQAETEITNSE</sequence>
<reference evidence="4" key="1">
    <citation type="journal article" date="2019" name="Environ. Microbiol.">
        <title>Fungal ecological strategies reflected in gene transcription - a case study of two litter decomposers.</title>
        <authorList>
            <person name="Barbi F."/>
            <person name="Kohler A."/>
            <person name="Barry K."/>
            <person name="Baskaran P."/>
            <person name="Daum C."/>
            <person name="Fauchery L."/>
            <person name="Ihrmark K."/>
            <person name="Kuo A."/>
            <person name="LaButti K."/>
            <person name="Lipzen A."/>
            <person name="Morin E."/>
            <person name="Grigoriev I.V."/>
            <person name="Henrissat B."/>
            <person name="Lindahl B."/>
            <person name="Martin F."/>
        </authorList>
    </citation>
    <scope>NUCLEOTIDE SEQUENCE</scope>
    <source>
        <strain evidence="4">JB14</strain>
    </source>
</reference>
<evidence type="ECO:0000256" key="3">
    <source>
        <dbReference type="SAM" id="SignalP"/>
    </source>
</evidence>
<evidence type="ECO:0008006" key="6">
    <source>
        <dbReference type="Google" id="ProtNLM"/>
    </source>
</evidence>
<dbReference type="Proteomes" id="UP000799118">
    <property type="component" value="Unassembled WGS sequence"/>
</dbReference>
<dbReference type="OrthoDB" id="3234968at2759"/>
<feature type="compositionally biased region" description="Low complexity" evidence="1">
    <location>
        <begin position="302"/>
        <end position="319"/>
    </location>
</feature>
<keyword evidence="2" id="KW-1133">Transmembrane helix</keyword>
<feature type="compositionally biased region" description="Polar residues" evidence="1">
    <location>
        <begin position="351"/>
        <end position="368"/>
    </location>
</feature>
<evidence type="ECO:0000313" key="5">
    <source>
        <dbReference type="Proteomes" id="UP000799118"/>
    </source>
</evidence>
<dbReference type="Gene3D" id="2.60.120.260">
    <property type="entry name" value="Galactose-binding domain-like"/>
    <property type="match status" value="1"/>
</dbReference>
<feature type="chain" id="PRO_5025524770" description="Mid2 domain-containing protein" evidence="3">
    <location>
        <begin position="23"/>
        <end position="368"/>
    </location>
</feature>
<keyword evidence="5" id="KW-1185">Reference proteome</keyword>
<feature type="signal peptide" evidence="3">
    <location>
        <begin position="1"/>
        <end position="22"/>
    </location>
</feature>
<keyword evidence="2" id="KW-0812">Transmembrane</keyword>
<evidence type="ECO:0000256" key="2">
    <source>
        <dbReference type="SAM" id="Phobius"/>
    </source>
</evidence>
<accession>A0A6A4HQD0</accession>
<feature type="transmembrane region" description="Helical" evidence="2">
    <location>
        <begin position="189"/>
        <end position="213"/>
    </location>
</feature>
<dbReference type="Gene3D" id="1.20.5.510">
    <property type="entry name" value="Single helix bin"/>
    <property type="match status" value="1"/>
</dbReference>
<keyword evidence="2" id="KW-0472">Membrane</keyword>
<feature type="region of interest" description="Disordered" evidence="1">
    <location>
        <begin position="249"/>
        <end position="368"/>
    </location>
</feature>
<name>A0A6A4HQD0_9AGAR</name>